<feature type="compositionally biased region" description="Acidic residues" evidence="1">
    <location>
        <begin position="58"/>
        <end position="69"/>
    </location>
</feature>
<dbReference type="GO" id="GO:0005778">
    <property type="term" value="C:peroxisomal membrane"/>
    <property type="evidence" value="ECO:0007669"/>
    <property type="project" value="TreeGrafter"/>
</dbReference>
<feature type="compositionally biased region" description="Acidic residues" evidence="1">
    <location>
        <begin position="10"/>
        <end position="22"/>
    </location>
</feature>
<feature type="compositionally biased region" description="Polar residues" evidence="1">
    <location>
        <begin position="27"/>
        <end position="38"/>
    </location>
</feature>
<dbReference type="InterPro" id="IPR006708">
    <property type="entry name" value="Pex19"/>
</dbReference>
<feature type="region of interest" description="Disordered" evidence="1">
    <location>
        <begin position="1"/>
        <end position="82"/>
    </location>
</feature>
<dbReference type="EMBL" id="PUHQ01000001">
    <property type="protein sequence ID" value="KAG0667682.1"/>
    <property type="molecule type" value="Genomic_DNA"/>
</dbReference>
<feature type="region of interest" description="Disordered" evidence="1">
    <location>
        <begin position="97"/>
        <end position="116"/>
    </location>
</feature>
<protein>
    <submittedName>
        <fullName evidence="2">Peroxisome chaperone and import receptor</fullName>
    </submittedName>
</protein>
<keyword evidence="2" id="KW-0675">Receptor</keyword>
<dbReference type="InterPro" id="IPR038322">
    <property type="entry name" value="Pex19_C_sf"/>
</dbReference>
<dbReference type="OrthoDB" id="21292at2759"/>
<feature type="compositionally biased region" description="Low complexity" evidence="1">
    <location>
        <begin position="39"/>
        <end position="48"/>
    </location>
</feature>
<feature type="compositionally biased region" description="Low complexity" evidence="1">
    <location>
        <begin position="228"/>
        <end position="242"/>
    </location>
</feature>
<gene>
    <name evidence="2" type="primary">PEX19</name>
    <name evidence="2" type="ORF">C6P46_000219</name>
</gene>
<keyword evidence="3" id="KW-1185">Reference proteome</keyword>
<sequence length="411" mass="41564">MPPPKIHDEHDDDDLDDLDDVLDSLTAKPTASSSANAGPTSSPPSRQAAPPPPPAAQDDNDIGDPDDVGLDSVDPLAAAEDPELVARQLEQGMKALFAGLGGPDGGDNEGEAGLSGMMDDPEFAKIMQEMLKGDFAAAPGGASGAGAGGAGDDELQKLMAALGMSADDFGLPPSEGNNNAAAAPVASTSKAAPAAATTSASTTSAPPPPPPANFQDAIAASMSKLRDSSTTANASRAAASSSGAGGDSAGMAAMLAQLAGMPGGAGGGLPGLEGLDSDEGLQGMLDDMMKQLMSREMLYEPLKELADKYPAFLSAHGASLATADRDRYEKQRTIVCEIVAAFEEPGADVDPAAKLAPEEEQKRVQRTERVVDLVAKMNECGAPPTEIMGEMPPGMELGPDGAPKVPECCIS</sequence>
<dbReference type="Pfam" id="PF04614">
    <property type="entry name" value="Pex19"/>
    <property type="match status" value="1"/>
</dbReference>
<dbReference type="PANTHER" id="PTHR12774">
    <property type="entry name" value="PEROXISOMAL BIOGENESIS FACTOR 19"/>
    <property type="match status" value="1"/>
</dbReference>
<dbReference type="GO" id="GO:0045046">
    <property type="term" value="P:protein import into peroxisome membrane"/>
    <property type="evidence" value="ECO:0007669"/>
    <property type="project" value="TreeGrafter"/>
</dbReference>
<comment type="caution">
    <text evidence="2">The sequence shown here is derived from an EMBL/GenBank/DDBJ whole genome shotgun (WGS) entry which is preliminary data.</text>
</comment>
<organism evidence="2 3">
    <name type="scientific">Rhodotorula mucilaginosa</name>
    <name type="common">Yeast</name>
    <name type="synonym">Rhodotorula rubra</name>
    <dbReference type="NCBI Taxonomy" id="5537"/>
    <lineage>
        <taxon>Eukaryota</taxon>
        <taxon>Fungi</taxon>
        <taxon>Dikarya</taxon>
        <taxon>Basidiomycota</taxon>
        <taxon>Pucciniomycotina</taxon>
        <taxon>Microbotryomycetes</taxon>
        <taxon>Sporidiobolales</taxon>
        <taxon>Sporidiobolaceae</taxon>
        <taxon>Rhodotorula</taxon>
    </lineage>
</organism>
<dbReference type="AlphaFoldDB" id="A0A9P6W9F4"/>
<evidence type="ECO:0000313" key="2">
    <source>
        <dbReference type="EMBL" id="KAG0667682.1"/>
    </source>
</evidence>
<feature type="region of interest" description="Disordered" evidence="1">
    <location>
        <begin position="381"/>
        <end position="403"/>
    </location>
</feature>
<dbReference type="Proteomes" id="UP000777482">
    <property type="component" value="Unassembled WGS sequence"/>
</dbReference>
<reference evidence="2 3" key="1">
    <citation type="submission" date="2020-11" db="EMBL/GenBank/DDBJ databases">
        <title>Kefir isolates.</title>
        <authorList>
            <person name="Marcisauskas S."/>
            <person name="Kim Y."/>
            <person name="Blasche S."/>
        </authorList>
    </citation>
    <scope>NUCLEOTIDE SEQUENCE [LARGE SCALE GENOMIC DNA]</scope>
    <source>
        <strain evidence="2 3">KR</strain>
    </source>
</reference>
<dbReference type="PANTHER" id="PTHR12774:SF2">
    <property type="entry name" value="PEROXISOMAL BIOGENESIS FACTOR 19"/>
    <property type="match status" value="1"/>
</dbReference>
<accession>A0A9P6W9F4</accession>
<proteinExistence type="predicted"/>
<feature type="compositionally biased region" description="Low complexity" evidence="1">
    <location>
        <begin position="193"/>
        <end position="204"/>
    </location>
</feature>
<evidence type="ECO:0000256" key="1">
    <source>
        <dbReference type="SAM" id="MobiDB-lite"/>
    </source>
</evidence>
<evidence type="ECO:0000313" key="3">
    <source>
        <dbReference type="Proteomes" id="UP000777482"/>
    </source>
</evidence>
<name>A0A9P6W9F4_RHOMI</name>
<dbReference type="GO" id="GO:0033328">
    <property type="term" value="F:peroxisome membrane targeting sequence binding"/>
    <property type="evidence" value="ECO:0007669"/>
    <property type="project" value="TreeGrafter"/>
</dbReference>
<dbReference type="Gene3D" id="1.20.120.900">
    <property type="entry name" value="Pex19, mPTS binding domain"/>
    <property type="match status" value="1"/>
</dbReference>
<feature type="region of interest" description="Disordered" evidence="1">
    <location>
        <begin position="193"/>
        <end position="246"/>
    </location>
</feature>